<proteinExistence type="inferred from homology"/>
<dbReference type="EC" id="4.2.1.24" evidence="4 11"/>
<evidence type="ECO:0000256" key="1">
    <source>
        <dbReference type="ARBA" id="ARBA00004694"/>
    </source>
</evidence>
<keyword evidence="6" id="KW-0350">Heme biosynthesis</keyword>
<evidence type="ECO:0000313" key="15">
    <source>
        <dbReference type="Proteomes" id="UP001072034"/>
    </source>
</evidence>
<dbReference type="SMART" id="SM01004">
    <property type="entry name" value="ALAD"/>
    <property type="match status" value="1"/>
</dbReference>
<evidence type="ECO:0000256" key="6">
    <source>
        <dbReference type="ARBA" id="ARBA00023133"/>
    </source>
</evidence>
<dbReference type="Proteomes" id="UP001072034">
    <property type="component" value="Unassembled WGS sequence"/>
</dbReference>
<sequence>MTDSSGRTAALPNPTDPATSPAADLLTGRGVPAPAAPVVRPRRLRRTPALRGLVAQTRISPAQLILPVFVREGIDEPVPVGAMPGVVQHTLDSLRREAAAAAEVGVGAIDLFGVPAARDEAGSEAWAEDGILNRGIAAVRAEVGDALVVCADTCLDEFTSHGHCGLLRPGPGPRAGEVDNDPTLALYQAMAVSQAEAGAHMVSPSGMMDGQVAAIRAALDAAGHDDVAILAYSAKYASAYFGPFREAVGSTLRGDRRTYQQDPANRREGLREAMLDVEQGADMVMVKPAGPYLDVLADVAAASPVPVAAYQVSGEYAMVEAAAANGWIDRERVIAESVLGIVRAGADAVLTYWAREIAEGLG</sequence>
<evidence type="ECO:0000256" key="4">
    <source>
        <dbReference type="ARBA" id="ARBA00012053"/>
    </source>
</evidence>
<dbReference type="Gene3D" id="3.20.20.70">
    <property type="entry name" value="Aldolase class I"/>
    <property type="match status" value="1"/>
</dbReference>
<comment type="subunit">
    <text evidence="3 11">Homooctamer.</text>
</comment>
<dbReference type="InterPro" id="IPR001731">
    <property type="entry name" value="ALAD"/>
</dbReference>
<keyword evidence="8 11" id="KW-0627">Porphyrin biosynthesis</keyword>
<evidence type="ECO:0000256" key="7">
    <source>
        <dbReference type="ARBA" id="ARBA00023239"/>
    </source>
</evidence>
<dbReference type="EMBL" id="JAPTMY010000012">
    <property type="protein sequence ID" value="MCZ0857820.1"/>
    <property type="molecule type" value="Genomic_DNA"/>
</dbReference>
<keyword evidence="7 11" id="KW-0456">Lyase</keyword>
<dbReference type="PIRSF" id="PIRSF001415">
    <property type="entry name" value="Porphbilin_synth"/>
    <property type="match status" value="1"/>
</dbReference>
<evidence type="ECO:0000256" key="13">
    <source>
        <dbReference type="SAM" id="MobiDB-lite"/>
    </source>
</evidence>
<dbReference type="PRINTS" id="PR00144">
    <property type="entry name" value="DALDHYDRTASE"/>
</dbReference>
<gene>
    <name evidence="14" type="primary">hemB</name>
    <name evidence="14" type="ORF">OHJ16_07155</name>
</gene>
<dbReference type="PROSITE" id="PS00169">
    <property type="entry name" value="D_ALA_DEHYDRATASE"/>
    <property type="match status" value="1"/>
</dbReference>
<comment type="function">
    <text evidence="9">Catalyzes an early step in the biosynthesis of tetrapyrroles. Binds two molecules of 5-aminolevulinate per subunit, each at a distinct site, and catalyzes their condensation to form porphobilinogen.</text>
</comment>
<comment type="catalytic activity">
    <reaction evidence="10 11">
        <text>2 5-aminolevulinate = porphobilinogen + 2 H2O + H(+)</text>
        <dbReference type="Rhea" id="RHEA:24064"/>
        <dbReference type="ChEBI" id="CHEBI:15377"/>
        <dbReference type="ChEBI" id="CHEBI:15378"/>
        <dbReference type="ChEBI" id="CHEBI:58126"/>
        <dbReference type="ChEBI" id="CHEBI:356416"/>
        <dbReference type="EC" id="4.2.1.24"/>
    </reaction>
</comment>
<dbReference type="NCBIfam" id="NF006762">
    <property type="entry name" value="PRK09283.1"/>
    <property type="match status" value="1"/>
</dbReference>
<dbReference type="GO" id="GO:0004655">
    <property type="term" value="F:porphobilinogen synthase activity"/>
    <property type="evidence" value="ECO:0007669"/>
    <property type="project" value="UniProtKB-EC"/>
</dbReference>
<dbReference type="PANTHER" id="PTHR11458:SF0">
    <property type="entry name" value="DELTA-AMINOLEVULINIC ACID DEHYDRATASE"/>
    <property type="match status" value="1"/>
</dbReference>
<organism evidence="14 15">
    <name type="scientific">Actinomyces israelii</name>
    <dbReference type="NCBI Taxonomy" id="1659"/>
    <lineage>
        <taxon>Bacteria</taxon>
        <taxon>Bacillati</taxon>
        <taxon>Actinomycetota</taxon>
        <taxon>Actinomycetes</taxon>
        <taxon>Actinomycetales</taxon>
        <taxon>Actinomycetaceae</taxon>
        <taxon>Actinomyces</taxon>
    </lineage>
</organism>
<dbReference type="SUPFAM" id="SSF51569">
    <property type="entry name" value="Aldolase"/>
    <property type="match status" value="1"/>
</dbReference>
<dbReference type="RefSeq" id="WP_268917337.1">
    <property type="nucleotide sequence ID" value="NZ_JAPTMY010000012.1"/>
</dbReference>
<comment type="pathway">
    <text evidence="1">Porphyrin-containing compound metabolism; protoporphyrin-IX biosynthesis; coproporphyrinogen-III from 5-aminolevulinate: step 1/4.</text>
</comment>
<accession>A0ABT4I9E6</accession>
<dbReference type="Pfam" id="PF00490">
    <property type="entry name" value="ALAD"/>
    <property type="match status" value="1"/>
</dbReference>
<evidence type="ECO:0000256" key="10">
    <source>
        <dbReference type="ARBA" id="ARBA00047651"/>
    </source>
</evidence>
<comment type="similarity">
    <text evidence="2 12">Belongs to the ALAD family.</text>
</comment>
<evidence type="ECO:0000256" key="9">
    <source>
        <dbReference type="ARBA" id="ARBA00025628"/>
    </source>
</evidence>
<evidence type="ECO:0000313" key="14">
    <source>
        <dbReference type="EMBL" id="MCZ0857820.1"/>
    </source>
</evidence>
<comment type="caution">
    <text evidence="14">The sequence shown here is derived from an EMBL/GenBank/DDBJ whole genome shotgun (WGS) entry which is preliminary data.</text>
</comment>
<evidence type="ECO:0000256" key="5">
    <source>
        <dbReference type="ARBA" id="ARBA00020771"/>
    </source>
</evidence>
<dbReference type="PANTHER" id="PTHR11458">
    <property type="entry name" value="DELTA-AMINOLEVULINIC ACID DEHYDRATASE"/>
    <property type="match status" value="1"/>
</dbReference>
<keyword evidence="15" id="KW-1185">Reference proteome</keyword>
<feature type="region of interest" description="Disordered" evidence="13">
    <location>
        <begin position="1"/>
        <end position="42"/>
    </location>
</feature>
<evidence type="ECO:0000256" key="2">
    <source>
        <dbReference type="ARBA" id="ARBA00008055"/>
    </source>
</evidence>
<evidence type="ECO:0000256" key="8">
    <source>
        <dbReference type="ARBA" id="ARBA00023244"/>
    </source>
</evidence>
<protein>
    <recommendedName>
        <fullName evidence="5 11">Delta-aminolevulinic acid dehydratase</fullName>
        <ecNumber evidence="4 11">4.2.1.24</ecNumber>
    </recommendedName>
</protein>
<dbReference type="InterPro" id="IPR013785">
    <property type="entry name" value="Aldolase_TIM"/>
</dbReference>
<feature type="compositionally biased region" description="Low complexity" evidence="13">
    <location>
        <begin position="27"/>
        <end position="39"/>
    </location>
</feature>
<name>A0ABT4I9E6_9ACTO</name>
<evidence type="ECO:0000256" key="12">
    <source>
        <dbReference type="RuleBase" id="RU004161"/>
    </source>
</evidence>
<evidence type="ECO:0000256" key="11">
    <source>
        <dbReference type="RuleBase" id="RU000515"/>
    </source>
</evidence>
<dbReference type="InterPro" id="IPR030656">
    <property type="entry name" value="ALAD_AS"/>
</dbReference>
<evidence type="ECO:0000256" key="3">
    <source>
        <dbReference type="ARBA" id="ARBA00011823"/>
    </source>
</evidence>
<reference evidence="14" key="1">
    <citation type="submission" date="2022-10" db="EMBL/GenBank/DDBJ databases">
        <title>Genome sequence of Actinomyces israelii ATCC 10048.</title>
        <authorList>
            <person name="Watt R.M."/>
            <person name="Tong W.M."/>
        </authorList>
    </citation>
    <scope>NUCLEOTIDE SEQUENCE</scope>
    <source>
        <strain evidence="14">ATCC 10048</strain>
    </source>
</reference>